<name>A0A117L3C4_9THEM</name>
<dbReference type="Gene3D" id="3.40.50.2000">
    <property type="entry name" value="Glycogen Phosphorylase B"/>
    <property type="match status" value="2"/>
</dbReference>
<dbReference type="Pfam" id="PF00534">
    <property type="entry name" value="Glycos_transf_1"/>
    <property type="match status" value="1"/>
</dbReference>
<dbReference type="PANTHER" id="PTHR12526">
    <property type="entry name" value="GLYCOSYLTRANSFERASE"/>
    <property type="match status" value="1"/>
</dbReference>
<evidence type="ECO:0000313" key="3">
    <source>
        <dbReference type="EMBL" id="KUK23468.1"/>
    </source>
</evidence>
<reference evidence="3 4" key="1">
    <citation type="journal article" date="2015" name="MBio">
        <title>Genome-Resolved Metagenomic Analysis Reveals Roles for Candidate Phyla and Other Microbial Community Members in Biogeochemical Transformations in Oil Reservoirs.</title>
        <authorList>
            <person name="Hu P."/>
            <person name="Tom L."/>
            <person name="Singh A."/>
            <person name="Thomas B.C."/>
            <person name="Baker B.J."/>
            <person name="Piceno Y.M."/>
            <person name="Andersen G.L."/>
            <person name="Banfield J.F."/>
        </authorList>
    </citation>
    <scope>NUCLEOTIDE SEQUENCE [LARGE SCALE GENOMIC DNA]</scope>
    <source>
        <strain evidence="3">46_26</strain>
    </source>
</reference>
<dbReference type="PANTHER" id="PTHR12526:SF608">
    <property type="entry name" value="PELF"/>
    <property type="match status" value="1"/>
</dbReference>
<organism evidence="3 4">
    <name type="scientific">Thermotoga petrophila</name>
    <dbReference type="NCBI Taxonomy" id="93929"/>
    <lineage>
        <taxon>Bacteria</taxon>
        <taxon>Thermotogati</taxon>
        <taxon>Thermotogota</taxon>
        <taxon>Thermotogae</taxon>
        <taxon>Thermotogales</taxon>
        <taxon>Thermotogaceae</taxon>
        <taxon>Thermotoga</taxon>
    </lineage>
</organism>
<proteinExistence type="predicted"/>
<protein>
    <submittedName>
        <fullName evidence="3">Lipopolysaccharide biosynthesis protein-related protein</fullName>
    </submittedName>
</protein>
<feature type="domain" description="Glycosyl transferase family 1" evidence="1">
    <location>
        <begin position="279"/>
        <end position="444"/>
    </location>
</feature>
<dbReference type="NCBIfam" id="NF038011">
    <property type="entry name" value="PelF"/>
    <property type="match status" value="1"/>
</dbReference>
<dbReference type="Pfam" id="PF11997">
    <property type="entry name" value="DUF3492"/>
    <property type="match status" value="1"/>
</dbReference>
<dbReference type="Proteomes" id="UP000058636">
    <property type="component" value="Unassembled WGS sequence"/>
</dbReference>
<feature type="domain" description="DUF3492" evidence="2">
    <location>
        <begin position="5"/>
        <end position="260"/>
    </location>
</feature>
<dbReference type="SUPFAM" id="SSF53756">
    <property type="entry name" value="UDP-Glycosyltransferase/glycogen phosphorylase"/>
    <property type="match status" value="1"/>
</dbReference>
<dbReference type="EMBL" id="LGFG01000022">
    <property type="protein sequence ID" value="KUK23468.1"/>
    <property type="molecule type" value="Genomic_DNA"/>
</dbReference>
<dbReference type="PATRIC" id="fig|93930.3.peg.1220"/>
<evidence type="ECO:0000313" key="4">
    <source>
        <dbReference type="Proteomes" id="UP000058636"/>
    </source>
</evidence>
<evidence type="ECO:0000259" key="1">
    <source>
        <dbReference type="Pfam" id="PF00534"/>
    </source>
</evidence>
<dbReference type="AlphaFoldDB" id="A0A117L3C4"/>
<dbReference type="InterPro" id="IPR001296">
    <property type="entry name" value="Glyco_trans_1"/>
</dbReference>
<comment type="caution">
    <text evidence="3">The sequence shown here is derived from an EMBL/GenBank/DDBJ whole genome shotgun (WGS) entry which is preliminary data.</text>
</comment>
<accession>A0A117L3C4</accession>
<gene>
    <name evidence="3" type="ORF">XD57_0435</name>
</gene>
<evidence type="ECO:0000259" key="2">
    <source>
        <dbReference type="Pfam" id="PF11997"/>
    </source>
</evidence>
<dbReference type="InterPro" id="IPR022622">
    <property type="entry name" value="DUF3492"/>
</dbReference>
<sequence>MKTNMRIGIIAEGTYPYITGGVSSWIQTLISNLPEFEFEIYHLRPDSKKREVRYKIPKNVVRVHEVNIFGDFDPDISEKADLSMLDTITDVIVKNRSLEELVSILENFIEKNAGKSFSKIFSSKEFWNLVVKTYRNFFSHRGFTEYYWVIRNLILPIVNSLNFVPEKCDIFHVPSTGYASLVGVVGKFLYNVPLIITEHGIYHREREREIIISKWLPEDYKTMWINLFRAISMIAYNTCDSLTTLFKKNQLFQLELGADPKKMVIIPNGVDVDKFDMPKEKHEGFIIGFVGRVTRIKDVKTAIRSIRVVKDVLRNKKIKFLIIGPTDEEQDYYEECKKLSKNLFLEDVVEFLGRQNVREYYPKLDLLLLSSVSEGQPLVILEAMAAGVPIVATDVGACKEMVYDEEGQCGIIVPPKNHIMMAKAILKLYEDAELRKVFSQNAKKIVRKKYRLDLMIKRYRDLYLHLVRGQTALKT</sequence>
<dbReference type="InterPro" id="IPR047691">
    <property type="entry name" value="PelF-like"/>
</dbReference>
<dbReference type="GO" id="GO:0016757">
    <property type="term" value="F:glycosyltransferase activity"/>
    <property type="evidence" value="ECO:0007669"/>
    <property type="project" value="InterPro"/>
</dbReference>